<dbReference type="GO" id="GO:0008936">
    <property type="term" value="F:nicotinamidase activity"/>
    <property type="evidence" value="ECO:0007669"/>
    <property type="project" value="InterPro"/>
</dbReference>
<dbReference type="Pfam" id="PF00857">
    <property type="entry name" value="Isochorismatase"/>
    <property type="match status" value="1"/>
</dbReference>
<dbReference type="InterPro" id="IPR036380">
    <property type="entry name" value="Isochorismatase-like_sf"/>
</dbReference>
<protein>
    <submittedName>
        <fullName evidence="2">Cysteine hydrolase</fullName>
    </submittedName>
</protein>
<dbReference type="AlphaFoldDB" id="A0AAW6CM25"/>
<name>A0AAW6CM25_9FIRM</name>
<feature type="domain" description="Isochorismatase-like" evidence="1">
    <location>
        <begin position="27"/>
        <end position="188"/>
    </location>
</feature>
<evidence type="ECO:0000313" key="2">
    <source>
        <dbReference type="EMBL" id="MDB7981408.1"/>
    </source>
</evidence>
<dbReference type="Gene3D" id="3.40.50.850">
    <property type="entry name" value="Isochorismatase-like"/>
    <property type="match status" value="1"/>
</dbReference>
<accession>A0AAW6CM25</accession>
<evidence type="ECO:0000313" key="3">
    <source>
        <dbReference type="Proteomes" id="UP001212981"/>
    </source>
</evidence>
<dbReference type="GO" id="GO:0019365">
    <property type="term" value="P:pyridine nucleotide salvage"/>
    <property type="evidence" value="ECO:0007669"/>
    <property type="project" value="InterPro"/>
</dbReference>
<organism evidence="2 3">
    <name type="scientific">Faecalicoccus pleomorphus</name>
    <dbReference type="NCBI Taxonomy" id="1323"/>
    <lineage>
        <taxon>Bacteria</taxon>
        <taxon>Bacillati</taxon>
        <taxon>Bacillota</taxon>
        <taxon>Erysipelotrichia</taxon>
        <taxon>Erysipelotrichales</taxon>
        <taxon>Erysipelotrichaceae</taxon>
        <taxon>Faecalicoccus</taxon>
    </lineage>
</organism>
<gene>
    <name evidence="2" type="ORF">PND82_01065</name>
</gene>
<dbReference type="InterPro" id="IPR000868">
    <property type="entry name" value="Isochorismatase-like_dom"/>
</dbReference>
<dbReference type="RefSeq" id="WP_229035703.1">
    <property type="nucleotide sequence ID" value="NZ_CAMNNH010000015.1"/>
</dbReference>
<evidence type="ECO:0000259" key="1">
    <source>
        <dbReference type="Pfam" id="PF00857"/>
    </source>
</evidence>
<keyword evidence="2" id="KW-0378">Hydrolase</keyword>
<dbReference type="Proteomes" id="UP001212981">
    <property type="component" value="Unassembled WGS sequence"/>
</dbReference>
<dbReference type="CDD" id="cd00431">
    <property type="entry name" value="cysteine_hydrolases"/>
    <property type="match status" value="1"/>
</dbReference>
<comment type="caution">
    <text evidence="2">The sequence shown here is derived from an EMBL/GenBank/DDBJ whole genome shotgun (WGS) entry which is preliminary data.</text>
</comment>
<dbReference type="SUPFAM" id="SSF52499">
    <property type="entry name" value="Isochorismatase-like hydrolases"/>
    <property type="match status" value="1"/>
</dbReference>
<sequence>MKRVKTMAKLNKKTFSPISSSSIQDPVVFVVDMINGFIEEGALHDKRIRAIVPAIQKLLQTLDCPSIFVCDQHDPDAREFQSYPTHCVNHTRESEIIDALKPYVKECFFKNSTNTFFCSDFSSFLSKIDQYKDIVITGCCTDLCILQFALSLNAWLNEHNKKEHRVLLPIDCVETYDIPSVHEADFWNKVAIENMVANGIVCVSQIME</sequence>
<dbReference type="InterPro" id="IPR044717">
    <property type="entry name" value="NIC1"/>
</dbReference>
<dbReference type="PANTHER" id="PTHR47297">
    <property type="match status" value="1"/>
</dbReference>
<reference evidence="2" key="1">
    <citation type="submission" date="2023-01" db="EMBL/GenBank/DDBJ databases">
        <title>Human gut microbiome strain richness.</title>
        <authorList>
            <person name="Chen-Liaw A."/>
        </authorList>
    </citation>
    <scope>NUCLEOTIDE SEQUENCE</scope>
    <source>
        <strain evidence="2">D8_m1001271B151109d0_201107</strain>
    </source>
</reference>
<proteinExistence type="predicted"/>
<dbReference type="PANTHER" id="PTHR47297:SF2">
    <property type="entry name" value="OS02G0606800 PROTEIN"/>
    <property type="match status" value="1"/>
</dbReference>
<dbReference type="EMBL" id="JAQLXO010000001">
    <property type="protein sequence ID" value="MDB7981408.1"/>
    <property type="molecule type" value="Genomic_DNA"/>
</dbReference>